<evidence type="ECO:0000256" key="3">
    <source>
        <dbReference type="ARBA" id="ARBA00005539"/>
    </source>
</evidence>
<dbReference type="RefSeq" id="WP_254758572.1">
    <property type="nucleotide sequence ID" value="NZ_JANCLT010000004.1"/>
</dbReference>
<dbReference type="NCBIfam" id="NF008936">
    <property type="entry name" value="PRK12292.1-3"/>
    <property type="match status" value="1"/>
</dbReference>
<dbReference type="InterPro" id="IPR004517">
    <property type="entry name" value="HisZ"/>
</dbReference>
<dbReference type="GO" id="GO:0016757">
    <property type="term" value="F:glycosyltransferase activity"/>
    <property type="evidence" value="ECO:0007669"/>
    <property type="project" value="UniProtKB-KW"/>
</dbReference>
<organism evidence="12 13">
    <name type="scientific">Ectobacillus ponti</name>
    <dbReference type="NCBI Taxonomy" id="2961894"/>
    <lineage>
        <taxon>Bacteria</taxon>
        <taxon>Bacillati</taxon>
        <taxon>Bacillota</taxon>
        <taxon>Bacilli</taxon>
        <taxon>Bacillales</taxon>
        <taxon>Bacillaceae</taxon>
        <taxon>Ectobacillus</taxon>
    </lineage>
</organism>
<dbReference type="GO" id="GO:0004821">
    <property type="term" value="F:histidine-tRNA ligase activity"/>
    <property type="evidence" value="ECO:0007669"/>
    <property type="project" value="TreeGrafter"/>
</dbReference>
<gene>
    <name evidence="9" type="primary">hisZ</name>
    <name evidence="12" type="ORF">NK662_08875</name>
</gene>
<dbReference type="Proteomes" id="UP001156102">
    <property type="component" value="Unassembled WGS sequence"/>
</dbReference>
<evidence type="ECO:0000256" key="1">
    <source>
        <dbReference type="ARBA" id="ARBA00004496"/>
    </source>
</evidence>
<keyword evidence="6 9" id="KW-0028">Amino-acid biosynthesis</keyword>
<evidence type="ECO:0000256" key="2">
    <source>
        <dbReference type="ARBA" id="ARBA00004667"/>
    </source>
</evidence>
<comment type="pathway">
    <text evidence="2 9">Amino-acid biosynthesis; L-histidine biosynthesis; L-histidine from 5-phospho-alpha-D-ribose 1-diphosphate: step 1/9.</text>
</comment>
<dbReference type="PANTHER" id="PTHR43707:SF6">
    <property type="entry name" value="ATP PHOSPHORIBOSYLTRANSFERASE REGULATORY SUBUNIT"/>
    <property type="match status" value="1"/>
</dbReference>
<comment type="similarity">
    <text evidence="3 9">Belongs to the class-II aminoacyl-tRNA synthetase family. HisZ subfamily.</text>
</comment>
<dbReference type="PANTHER" id="PTHR43707">
    <property type="entry name" value="HISTIDYL-TRNA SYNTHETASE"/>
    <property type="match status" value="1"/>
</dbReference>
<evidence type="ECO:0000256" key="6">
    <source>
        <dbReference type="ARBA" id="ARBA00022605"/>
    </source>
</evidence>
<keyword evidence="13" id="KW-1185">Reference proteome</keyword>
<feature type="binding site" evidence="10">
    <location>
        <position position="123"/>
    </location>
    <ligand>
        <name>L-histidine</name>
        <dbReference type="ChEBI" id="CHEBI:57595"/>
    </ligand>
</feature>
<dbReference type="InterPro" id="IPR004516">
    <property type="entry name" value="HisRS/HisZ"/>
</dbReference>
<keyword evidence="12" id="KW-0328">Glycosyltransferase</keyword>
<accession>A0AA41X994</accession>
<evidence type="ECO:0000256" key="5">
    <source>
        <dbReference type="ARBA" id="ARBA00022490"/>
    </source>
</evidence>
<reference evidence="12" key="1">
    <citation type="submission" date="2022-07" db="EMBL/GenBank/DDBJ databases">
        <authorList>
            <person name="Li W.-J."/>
            <person name="Deng Q.-Q."/>
        </authorList>
    </citation>
    <scope>NUCLEOTIDE SEQUENCE</scope>
    <source>
        <strain evidence="12">SYSU M60031</strain>
    </source>
</reference>
<dbReference type="HAMAP" id="MF_00125">
    <property type="entry name" value="HisZ"/>
    <property type="match status" value="1"/>
</dbReference>
<sequence>MTKWKRANPSGTRDLLFAESTLQEEVEQRLRRVFMARGYEEVRTPTIEFYDVFSFHHRPIDEEKMYKFFDQQGRILVLRPDMTIPMARVVGSTMMKPPLKLTYSGNVFRANTSMTGKYNELTQTGIEIIGVENLRAEVECIVSAIHALQAVGLSQFKIEIGQVELYKSIVKKLSLNEEDEAALRSYIENKSYTGLTQFLQRKNFDTKDETVRLLQRLPRLFGGLEVMDEAERLATNKDMHKALQRVRQIYEAVERLGYGNYISVDLGMIQNLHYYTGVIFRGYAHEIGEEILSGGRYDELMGYFGEPLPACGLALQVDQIVRVLKDHNPPAEKAPVDVLIHYDLETIEEAERLRALYVKDGLQVELSMMATLPETFHFARKHGIERVVDTSGDKLNGFVWQDQWVLEKEGEASCVTFKLR</sequence>
<comment type="caution">
    <text evidence="12">The sequence shown here is derived from an EMBL/GenBank/DDBJ whole genome shotgun (WGS) entry which is preliminary data.</text>
</comment>
<evidence type="ECO:0000256" key="4">
    <source>
        <dbReference type="ARBA" id="ARBA00020397"/>
    </source>
</evidence>
<evidence type="ECO:0000313" key="12">
    <source>
        <dbReference type="EMBL" id="MCP8968648.1"/>
    </source>
</evidence>
<evidence type="ECO:0000256" key="9">
    <source>
        <dbReference type="HAMAP-Rule" id="MF_00125"/>
    </source>
</evidence>
<evidence type="ECO:0000256" key="8">
    <source>
        <dbReference type="ARBA" id="ARBA00025246"/>
    </source>
</evidence>
<dbReference type="AlphaFoldDB" id="A0AA41X994"/>
<dbReference type="GO" id="GO:0006427">
    <property type="term" value="P:histidyl-tRNA aminoacylation"/>
    <property type="evidence" value="ECO:0007669"/>
    <property type="project" value="TreeGrafter"/>
</dbReference>
<proteinExistence type="inferred from homology"/>
<feature type="binding site" evidence="10">
    <location>
        <position position="109"/>
    </location>
    <ligand>
        <name>L-histidine</name>
        <dbReference type="ChEBI" id="CHEBI:57595"/>
    </ligand>
</feature>
<feature type="binding site" evidence="10">
    <location>
        <begin position="81"/>
        <end position="83"/>
    </location>
    <ligand>
        <name>L-histidine</name>
        <dbReference type="ChEBI" id="CHEBI:57595"/>
    </ligand>
</feature>
<comment type="function">
    <text evidence="8 9">Required for the first step of histidine biosynthesis. May allow the feedback regulation of ATP phosphoribosyltransferase activity by histidine.</text>
</comment>
<dbReference type="Gene3D" id="3.30.930.10">
    <property type="entry name" value="Bira Bifunctional Protein, Domain 2"/>
    <property type="match status" value="1"/>
</dbReference>
<dbReference type="PIRSF" id="PIRSF001549">
    <property type="entry name" value="His-tRNA_synth"/>
    <property type="match status" value="1"/>
</dbReference>
<dbReference type="NCBIfam" id="TIGR00443">
    <property type="entry name" value="hisZ_biosyn_reg"/>
    <property type="match status" value="1"/>
</dbReference>
<evidence type="ECO:0000259" key="11">
    <source>
        <dbReference type="PROSITE" id="PS50862"/>
    </source>
</evidence>
<dbReference type="CDD" id="cd00773">
    <property type="entry name" value="HisRS-like_core"/>
    <property type="match status" value="1"/>
</dbReference>
<feature type="binding site" evidence="10">
    <location>
        <position position="127"/>
    </location>
    <ligand>
        <name>L-histidine</name>
        <dbReference type="ChEBI" id="CHEBI:57595"/>
    </ligand>
</feature>
<dbReference type="GO" id="GO:0000105">
    <property type="term" value="P:L-histidine biosynthetic process"/>
    <property type="evidence" value="ECO:0007669"/>
    <property type="project" value="UniProtKB-UniRule"/>
</dbReference>
<feature type="domain" description="Aminoacyl-transfer RNA synthetases class-II family profile" evidence="11">
    <location>
        <begin position="22"/>
        <end position="388"/>
    </location>
</feature>
<dbReference type="GO" id="GO:0140096">
    <property type="term" value="F:catalytic activity, acting on a protein"/>
    <property type="evidence" value="ECO:0007669"/>
    <property type="project" value="UniProtKB-ARBA"/>
</dbReference>
<dbReference type="InterPro" id="IPR006195">
    <property type="entry name" value="aa-tRNA-synth_II"/>
</dbReference>
<dbReference type="InterPro" id="IPR041715">
    <property type="entry name" value="HisRS-like_core"/>
</dbReference>
<comment type="subcellular location">
    <subcellularLocation>
        <location evidence="1 9">Cytoplasm</location>
    </subcellularLocation>
</comment>
<dbReference type="SUPFAM" id="SSF55681">
    <property type="entry name" value="Class II aaRS and biotin synthetases"/>
    <property type="match status" value="1"/>
</dbReference>
<dbReference type="InterPro" id="IPR045864">
    <property type="entry name" value="aa-tRNA-synth_II/BPL/LPL"/>
</dbReference>
<feature type="binding site" evidence="10">
    <location>
        <begin position="274"/>
        <end position="275"/>
    </location>
    <ligand>
        <name>L-histidine</name>
        <dbReference type="ChEBI" id="CHEBI:57595"/>
    </ligand>
</feature>
<name>A0AA41X994_9BACI</name>
<comment type="subunit">
    <text evidence="9">Heteromultimer composed of HisG and HisZ subunits.</text>
</comment>
<dbReference type="Pfam" id="PF13393">
    <property type="entry name" value="tRNA-synt_His"/>
    <property type="match status" value="1"/>
</dbReference>
<keyword evidence="5 9" id="KW-0963">Cytoplasm</keyword>
<dbReference type="EMBL" id="JANCLT010000004">
    <property type="protein sequence ID" value="MCP8968648.1"/>
    <property type="molecule type" value="Genomic_DNA"/>
</dbReference>
<comment type="miscellaneous">
    <text evidence="9">This function is generally fulfilled by the C-terminal part of HisG, which is missing in some bacteria such as this one.</text>
</comment>
<evidence type="ECO:0000256" key="7">
    <source>
        <dbReference type="ARBA" id="ARBA00023102"/>
    </source>
</evidence>
<protein>
    <recommendedName>
        <fullName evidence="4 9">ATP phosphoribosyltransferase regulatory subunit</fullName>
    </recommendedName>
</protein>
<dbReference type="GO" id="GO:0005737">
    <property type="term" value="C:cytoplasm"/>
    <property type="evidence" value="ECO:0007669"/>
    <property type="project" value="UniProtKB-SubCell"/>
</dbReference>
<dbReference type="PROSITE" id="PS50862">
    <property type="entry name" value="AA_TRNA_LIGASE_II"/>
    <property type="match status" value="1"/>
</dbReference>
<evidence type="ECO:0000313" key="13">
    <source>
        <dbReference type="Proteomes" id="UP001156102"/>
    </source>
</evidence>
<evidence type="ECO:0000256" key="10">
    <source>
        <dbReference type="PIRSR" id="PIRSR001549-1"/>
    </source>
</evidence>
<keyword evidence="7 9" id="KW-0368">Histidine biosynthesis</keyword>
<keyword evidence="12" id="KW-0808">Transferase</keyword>